<sequence>MKKALLIILGIVIVLLGAAFILPVIYKDEIKAKIDQEIAKKVDANVYFDADDFSVSLFRHFPNITASMQNFGIVGKGEFKNDTLAAIKSFEVTVNIMSVIKGDKIGVKALDLEEPRIYAKVLKNGKANWDIYIPSPEDTASVADTAKSEFAFGIDNWSISNGYVVYDDRSMPMYARIVNLNHRGSGDFTQDLFDMKTLTDVGALTVLYDGTEYLRNKKLNADMTLSMNLPESKYTFKDNTVQLNDFAFGFDGYVAMPDTNINMDITYKAKENTFKSLLSLVPGIYTESFKDVKTEGNIAFDGYAKGTYNAVQLPAFGVNMQVRDAMMKYPDLPTAVTNINVDMKVDNKDGILDNTIIDVKKFHADFGKNPIDGRVLVKGLTNYDVDANVQAKLNLAELTQMFPIEGMTLKGLYNLNLKAKGVYSEARKTMPAIDANMSLQNGYVKSKDFPAPLEQLQFTSTVKNESGQMADTKVWVNDFNMVLEGEPLQANAYIENFDDYTYDVQVKGTADLTKLTKIYPLEGMTLTGKAKADIATKGKMSDVEAERYDKLPTSGTMELNNFTYISADMPQGVKVDHAAMNFTPQYINLTDFKGFLGKSDVTMTGTLSNYIAYLFKENQTIRGNLSFKSNQFDVNEWMTEDPNAPATEEEPLTVVEVPKNIDFTLVSTMGKVLYDNMTMTDMAGTIIVKDGAVRMDKLGFNSLGGRFLTSGTYDTKDLQNPAFDFTLNIADVAVSEAYKTFNTVQALMPLAKNIQGNFSTDFKIAGGLGQDMMPLYNTLTGGGIIKLLSAVVKDAPVLSNLSSFTKLKDLETIQLKDVIMQAEVKEGRIHFKPFDVAAGPYKMNIAGSNGIDGSLDYKVAMNIPAGQLGNTINTALASLTGKPVANAETIKLDLSIGGSYAQPKIGLAGSSATGTVKEAVTEAVKDKVNTEVDKVKAEAEAKAREEADRLKTEAEARAKAEQERIQAEAEAKKKQLEEEAKKRIEEEKKRLKNKIFGAPKKDTTATTGN</sequence>
<dbReference type="RefSeq" id="WP_302038334.1">
    <property type="nucleotide sequence ID" value="NZ_JAUKPO010000007.1"/>
</dbReference>
<evidence type="ECO:0000313" key="4">
    <source>
        <dbReference type="Proteomes" id="UP001168528"/>
    </source>
</evidence>
<dbReference type="PANTHER" id="PTHR30441">
    <property type="entry name" value="DUF748 DOMAIN-CONTAINING PROTEIN"/>
    <property type="match status" value="1"/>
</dbReference>
<feature type="region of interest" description="Disordered" evidence="1">
    <location>
        <begin position="939"/>
        <end position="1009"/>
    </location>
</feature>
<reference evidence="3" key="1">
    <citation type="submission" date="2023-07" db="EMBL/GenBank/DDBJ databases">
        <title>The genome sequence of Rhodocytophaga aerolata KACC 12507.</title>
        <authorList>
            <person name="Zhang X."/>
        </authorList>
    </citation>
    <scope>NUCLEOTIDE SEQUENCE</scope>
    <source>
        <strain evidence="3">KACC 12507</strain>
    </source>
</reference>
<dbReference type="CDD" id="cd06503">
    <property type="entry name" value="ATP-synt_Fo_b"/>
    <property type="match status" value="1"/>
</dbReference>
<organism evidence="3 4">
    <name type="scientific">Rhodocytophaga aerolata</name>
    <dbReference type="NCBI Taxonomy" id="455078"/>
    <lineage>
        <taxon>Bacteria</taxon>
        <taxon>Pseudomonadati</taxon>
        <taxon>Bacteroidota</taxon>
        <taxon>Cytophagia</taxon>
        <taxon>Cytophagales</taxon>
        <taxon>Rhodocytophagaceae</taxon>
        <taxon>Rhodocytophaga</taxon>
    </lineage>
</organism>
<comment type="caution">
    <text evidence="3">The sequence shown here is derived from an EMBL/GenBank/DDBJ whole genome shotgun (WGS) entry which is preliminary data.</text>
</comment>
<dbReference type="EMBL" id="JAUKPO010000007">
    <property type="protein sequence ID" value="MDO1447530.1"/>
    <property type="molecule type" value="Genomic_DNA"/>
</dbReference>
<protein>
    <submittedName>
        <fullName evidence="3">AsmA-like C-terminal region-containing protein</fullName>
    </submittedName>
</protein>
<dbReference type="PANTHER" id="PTHR30441:SF8">
    <property type="entry name" value="DUF748 DOMAIN-CONTAINING PROTEIN"/>
    <property type="match status" value="1"/>
</dbReference>
<feature type="domain" description="AsmA" evidence="2">
    <location>
        <begin position="2"/>
        <end position="179"/>
    </location>
</feature>
<dbReference type="Proteomes" id="UP001168528">
    <property type="component" value="Unassembled WGS sequence"/>
</dbReference>
<accession>A0ABT8R601</accession>
<keyword evidence="4" id="KW-1185">Reference proteome</keyword>
<proteinExistence type="predicted"/>
<dbReference type="InterPro" id="IPR007844">
    <property type="entry name" value="AsmA"/>
</dbReference>
<dbReference type="InterPro" id="IPR052894">
    <property type="entry name" value="AsmA-related"/>
</dbReference>
<feature type="compositionally biased region" description="Basic and acidic residues" evidence="1">
    <location>
        <begin position="939"/>
        <end position="989"/>
    </location>
</feature>
<evidence type="ECO:0000256" key="1">
    <source>
        <dbReference type="SAM" id="MobiDB-lite"/>
    </source>
</evidence>
<evidence type="ECO:0000259" key="2">
    <source>
        <dbReference type="Pfam" id="PF05170"/>
    </source>
</evidence>
<name>A0ABT8R601_9BACT</name>
<evidence type="ECO:0000313" key="3">
    <source>
        <dbReference type="EMBL" id="MDO1447530.1"/>
    </source>
</evidence>
<gene>
    <name evidence="3" type="ORF">Q0590_14775</name>
</gene>
<dbReference type="Pfam" id="PF05170">
    <property type="entry name" value="AsmA"/>
    <property type="match status" value="1"/>
</dbReference>